<evidence type="ECO:0000256" key="2">
    <source>
        <dbReference type="ARBA" id="ARBA00022475"/>
    </source>
</evidence>
<dbReference type="InterPro" id="IPR003838">
    <property type="entry name" value="ABC3_permease_C"/>
</dbReference>
<keyword evidence="2" id="KW-1003">Cell membrane</keyword>
<organism evidence="8 9">
    <name type="scientific">Streptomyces cremeus</name>
    <dbReference type="NCBI Taxonomy" id="66881"/>
    <lineage>
        <taxon>Bacteria</taxon>
        <taxon>Bacillati</taxon>
        <taxon>Actinomycetota</taxon>
        <taxon>Actinomycetes</taxon>
        <taxon>Kitasatosporales</taxon>
        <taxon>Streptomycetaceae</taxon>
        <taxon>Streptomyces</taxon>
    </lineage>
</organism>
<gene>
    <name evidence="8" type="ORF">ACFFTU_28380</name>
</gene>
<evidence type="ECO:0000256" key="3">
    <source>
        <dbReference type="ARBA" id="ARBA00022692"/>
    </source>
</evidence>
<dbReference type="RefSeq" id="WP_345218626.1">
    <property type="nucleotide sequence ID" value="NZ_BAAAXE010000001.1"/>
</dbReference>
<feature type="transmembrane region" description="Helical" evidence="6">
    <location>
        <begin position="138"/>
        <end position="166"/>
    </location>
</feature>
<evidence type="ECO:0000259" key="7">
    <source>
        <dbReference type="Pfam" id="PF02687"/>
    </source>
</evidence>
<dbReference type="EMBL" id="JBHMCR010000019">
    <property type="protein sequence ID" value="MFB9523868.1"/>
    <property type="molecule type" value="Genomic_DNA"/>
</dbReference>
<comment type="caution">
    <text evidence="8">The sequence shown here is derived from an EMBL/GenBank/DDBJ whole genome shotgun (WGS) entry which is preliminary data.</text>
</comment>
<reference evidence="8 9" key="1">
    <citation type="submission" date="2024-09" db="EMBL/GenBank/DDBJ databases">
        <authorList>
            <person name="Sun Q."/>
            <person name="Mori K."/>
        </authorList>
    </citation>
    <scope>NUCLEOTIDE SEQUENCE [LARGE SCALE GENOMIC DNA]</scope>
    <source>
        <strain evidence="8 9">JCM 4362</strain>
    </source>
</reference>
<evidence type="ECO:0000313" key="8">
    <source>
        <dbReference type="EMBL" id="MFB9523868.1"/>
    </source>
</evidence>
<feature type="domain" description="ABC3 transporter permease C-terminal" evidence="7">
    <location>
        <begin position="110"/>
        <end position="215"/>
    </location>
</feature>
<proteinExistence type="predicted"/>
<keyword evidence="3 6" id="KW-0812">Transmembrane</keyword>
<keyword evidence="5 6" id="KW-0472">Membrane</keyword>
<name>A0ABV5PM77_STRCM</name>
<dbReference type="Pfam" id="PF02687">
    <property type="entry name" value="FtsX"/>
    <property type="match status" value="1"/>
</dbReference>
<evidence type="ECO:0000256" key="1">
    <source>
        <dbReference type="ARBA" id="ARBA00004651"/>
    </source>
</evidence>
<accession>A0ABV5PM77</accession>
<keyword evidence="9" id="KW-1185">Reference proteome</keyword>
<sequence length="216" mass="22362">MGESVRRALGPTLRAAFEDGRTRTLRVVAVLDDRSSPYQVLLDRSTVRAHDPSALAEVVHRTGPPGEMPGGREVSVAAHAGSADAEEDRLVWVFTLLLVGLTAGYPAPAVANTLLMATAGRRADFRVLRLSGATDRQVLRTVAAETVFVVALGTLLGGLVALPSLLGIKAGLSGLLGMPVDLVVPWPPVLGAAGICLLLALAGSLLPTRSALRAGP</sequence>
<evidence type="ECO:0000256" key="4">
    <source>
        <dbReference type="ARBA" id="ARBA00022989"/>
    </source>
</evidence>
<evidence type="ECO:0000256" key="5">
    <source>
        <dbReference type="ARBA" id="ARBA00023136"/>
    </source>
</evidence>
<protein>
    <submittedName>
        <fullName evidence="8">FtsX-like permease family protein</fullName>
    </submittedName>
</protein>
<keyword evidence="4 6" id="KW-1133">Transmembrane helix</keyword>
<evidence type="ECO:0000256" key="6">
    <source>
        <dbReference type="SAM" id="Phobius"/>
    </source>
</evidence>
<feature type="transmembrane region" description="Helical" evidence="6">
    <location>
        <begin position="186"/>
        <end position="206"/>
    </location>
</feature>
<evidence type="ECO:0000313" key="9">
    <source>
        <dbReference type="Proteomes" id="UP001589718"/>
    </source>
</evidence>
<dbReference type="Proteomes" id="UP001589718">
    <property type="component" value="Unassembled WGS sequence"/>
</dbReference>
<feature type="transmembrane region" description="Helical" evidence="6">
    <location>
        <begin position="90"/>
        <end position="117"/>
    </location>
</feature>
<comment type="subcellular location">
    <subcellularLocation>
        <location evidence="1">Cell membrane</location>
        <topology evidence="1">Multi-pass membrane protein</topology>
    </subcellularLocation>
</comment>